<keyword evidence="2" id="KW-0813">Transport</keyword>
<organism evidence="9">
    <name type="scientific">bioreactor metagenome</name>
    <dbReference type="NCBI Taxonomy" id="1076179"/>
    <lineage>
        <taxon>unclassified sequences</taxon>
        <taxon>metagenomes</taxon>
        <taxon>ecological metagenomes</taxon>
    </lineage>
</organism>
<dbReference type="GO" id="GO:0015031">
    <property type="term" value="P:protein transport"/>
    <property type="evidence" value="ECO:0007669"/>
    <property type="project" value="UniProtKB-KW"/>
</dbReference>
<evidence type="ECO:0008006" key="10">
    <source>
        <dbReference type="Google" id="ProtNLM"/>
    </source>
</evidence>
<sequence length="147" mass="17619">MKKFQFRLDTLLKYRRMQKEQAQLTFARASQVLREEEIKLEQFTQLLGESISHFNDSQDQPWTVEKLKSFHNYFEKIRGNIKDQSGRVHEAQIVQQKYLQELQQAVKNFEVVNKLKAKRLLQYKEDVLSADQKILDELGLQNYVRKD</sequence>
<evidence type="ECO:0000313" key="9">
    <source>
        <dbReference type="EMBL" id="MPL63271.1"/>
    </source>
</evidence>
<accession>A0A644TBM3</accession>
<evidence type="ECO:0000256" key="8">
    <source>
        <dbReference type="ARBA" id="ARBA00023225"/>
    </source>
</evidence>
<reference evidence="9" key="1">
    <citation type="submission" date="2019-08" db="EMBL/GenBank/DDBJ databases">
        <authorList>
            <person name="Kucharzyk K."/>
            <person name="Murdoch R.W."/>
            <person name="Higgins S."/>
            <person name="Loffler F."/>
        </authorList>
    </citation>
    <scope>NUCLEOTIDE SEQUENCE</scope>
</reference>
<keyword evidence="3" id="KW-1003">Cell membrane</keyword>
<dbReference type="GO" id="GO:0009288">
    <property type="term" value="C:bacterial-type flagellum"/>
    <property type="evidence" value="ECO:0007669"/>
    <property type="project" value="InterPro"/>
</dbReference>
<dbReference type="GO" id="GO:0044781">
    <property type="term" value="P:bacterial-type flagellum organization"/>
    <property type="evidence" value="ECO:0007669"/>
    <property type="project" value="UniProtKB-KW"/>
</dbReference>
<gene>
    <name evidence="9" type="ORF">SDC9_08893</name>
</gene>
<dbReference type="EMBL" id="VSSQ01000021">
    <property type="protein sequence ID" value="MPL63271.1"/>
    <property type="molecule type" value="Genomic_DNA"/>
</dbReference>
<evidence type="ECO:0000256" key="2">
    <source>
        <dbReference type="ARBA" id="ARBA00022448"/>
    </source>
</evidence>
<dbReference type="Gene3D" id="1.10.287.1700">
    <property type="match status" value="1"/>
</dbReference>
<evidence type="ECO:0000256" key="5">
    <source>
        <dbReference type="ARBA" id="ARBA00022795"/>
    </source>
</evidence>
<dbReference type="GO" id="GO:0005886">
    <property type="term" value="C:plasma membrane"/>
    <property type="evidence" value="ECO:0007669"/>
    <property type="project" value="UniProtKB-SubCell"/>
</dbReference>
<dbReference type="GO" id="GO:0006935">
    <property type="term" value="P:chemotaxis"/>
    <property type="evidence" value="ECO:0007669"/>
    <property type="project" value="UniProtKB-KW"/>
</dbReference>
<evidence type="ECO:0000256" key="4">
    <source>
        <dbReference type="ARBA" id="ARBA00022500"/>
    </source>
</evidence>
<comment type="subcellular location">
    <subcellularLocation>
        <location evidence="1">Cell membrane</location>
        <topology evidence="1">Peripheral membrane protein</topology>
        <orientation evidence="1">Cytoplasmic side</orientation>
    </subcellularLocation>
</comment>
<name>A0A644TBM3_9ZZZZ</name>
<dbReference type="NCBIfam" id="TIGR02473">
    <property type="entry name" value="flagell_FliJ"/>
    <property type="match status" value="1"/>
</dbReference>
<keyword evidence="5" id="KW-1005">Bacterial flagellum biogenesis</keyword>
<evidence type="ECO:0000256" key="1">
    <source>
        <dbReference type="ARBA" id="ARBA00004413"/>
    </source>
</evidence>
<dbReference type="GO" id="GO:0071973">
    <property type="term" value="P:bacterial-type flagellum-dependent cell motility"/>
    <property type="evidence" value="ECO:0007669"/>
    <property type="project" value="InterPro"/>
</dbReference>
<evidence type="ECO:0000256" key="7">
    <source>
        <dbReference type="ARBA" id="ARBA00023136"/>
    </source>
</evidence>
<keyword evidence="6" id="KW-0653">Protein transport</keyword>
<evidence type="ECO:0000256" key="6">
    <source>
        <dbReference type="ARBA" id="ARBA00022927"/>
    </source>
</evidence>
<evidence type="ECO:0000256" key="3">
    <source>
        <dbReference type="ARBA" id="ARBA00022475"/>
    </source>
</evidence>
<keyword evidence="8" id="KW-1006">Bacterial flagellum protein export</keyword>
<dbReference type="AlphaFoldDB" id="A0A644TBM3"/>
<dbReference type="InterPro" id="IPR012823">
    <property type="entry name" value="Flagell_FliJ"/>
</dbReference>
<dbReference type="InterPro" id="IPR053716">
    <property type="entry name" value="Flag_assembly_chemotaxis_eff"/>
</dbReference>
<proteinExistence type="predicted"/>
<protein>
    <recommendedName>
        <fullName evidence="10">Flagellar FliJ protein</fullName>
    </recommendedName>
</protein>
<keyword evidence="7" id="KW-0472">Membrane</keyword>
<comment type="caution">
    <text evidence="9">The sequence shown here is derived from an EMBL/GenBank/DDBJ whole genome shotgun (WGS) entry which is preliminary data.</text>
</comment>
<keyword evidence="4" id="KW-0145">Chemotaxis</keyword>
<dbReference type="Pfam" id="PF02050">
    <property type="entry name" value="FliJ"/>
    <property type="match status" value="1"/>
</dbReference>